<proteinExistence type="predicted"/>
<dbReference type="Gene3D" id="3.40.630.30">
    <property type="match status" value="1"/>
</dbReference>
<dbReference type="PANTHER" id="PTHR34815:SF4">
    <property type="entry name" value="N-ACETYLTRANSFERASE DOMAIN-CONTAINING PROTEIN"/>
    <property type="match status" value="1"/>
</dbReference>
<evidence type="ECO:0000313" key="3">
    <source>
        <dbReference type="EMBL" id="KAF1851890.1"/>
    </source>
</evidence>
<dbReference type="InterPro" id="IPR016181">
    <property type="entry name" value="Acyl_CoA_acyltransferase"/>
</dbReference>
<dbReference type="InterPro" id="IPR000182">
    <property type="entry name" value="GNAT_dom"/>
</dbReference>
<dbReference type="GeneID" id="63854853"/>
<dbReference type="OrthoDB" id="2020070at2759"/>
<evidence type="ECO:0000259" key="1">
    <source>
        <dbReference type="Pfam" id="PF00583"/>
    </source>
</evidence>
<dbReference type="RefSeq" id="XP_040794453.1">
    <property type="nucleotide sequence ID" value="XM_040937603.1"/>
</dbReference>
<dbReference type="Proteomes" id="UP000800039">
    <property type="component" value="Unassembled WGS sequence"/>
</dbReference>
<evidence type="ECO:0008006" key="5">
    <source>
        <dbReference type="Google" id="ProtNLM"/>
    </source>
</evidence>
<dbReference type="PANTHER" id="PTHR34815">
    <property type="entry name" value="LYSINE ACETYLTRANSFERASE"/>
    <property type="match status" value="1"/>
</dbReference>
<name>A0A9P4GV20_9PLEO</name>
<reference evidence="3" key="1">
    <citation type="submission" date="2020-01" db="EMBL/GenBank/DDBJ databases">
        <authorList>
            <consortium name="DOE Joint Genome Institute"/>
            <person name="Haridas S."/>
            <person name="Albert R."/>
            <person name="Binder M."/>
            <person name="Bloem J."/>
            <person name="Labutti K."/>
            <person name="Salamov A."/>
            <person name="Andreopoulos B."/>
            <person name="Baker S.E."/>
            <person name="Barry K."/>
            <person name="Bills G."/>
            <person name="Bluhm B.H."/>
            <person name="Cannon C."/>
            <person name="Castanera R."/>
            <person name="Culley D.E."/>
            <person name="Daum C."/>
            <person name="Ezra D."/>
            <person name="Gonzalez J.B."/>
            <person name="Henrissat B."/>
            <person name="Kuo A."/>
            <person name="Liang C."/>
            <person name="Lipzen A."/>
            <person name="Lutzoni F."/>
            <person name="Magnuson J."/>
            <person name="Mondo S."/>
            <person name="Nolan M."/>
            <person name="Ohm R."/>
            <person name="Pangilinan J."/>
            <person name="Park H.-J."/>
            <person name="Ramirez L."/>
            <person name="Alfaro M."/>
            <person name="Sun H."/>
            <person name="Tritt A."/>
            <person name="Yoshinaga Y."/>
            <person name="Zwiers L.-H."/>
            <person name="Turgeon B.G."/>
            <person name="Goodwin S.B."/>
            <person name="Spatafora J.W."/>
            <person name="Crous P.W."/>
            <person name="Grigoriev I.V."/>
        </authorList>
    </citation>
    <scope>NUCLEOTIDE SEQUENCE</scope>
    <source>
        <strain evidence="3">CBS 394.84</strain>
    </source>
</reference>
<dbReference type="AlphaFoldDB" id="A0A9P4GV20"/>
<dbReference type="Pfam" id="PF00583">
    <property type="entry name" value="Acetyltransf_1"/>
    <property type="match status" value="1"/>
</dbReference>
<evidence type="ECO:0000313" key="4">
    <source>
        <dbReference type="Proteomes" id="UP000800039"/>
    </source>
</evidence>
<comment type="caution">
    <text evidence="3">The sequence shown here is derived from an EMBL/GenBank/DDBJ whole genome shotgun (WGS) entry which is preliminary data.</text>
</comment>
<feature type="domain" description="N-acetyltransferase" evidence="1">
    <location>
        <begin position="117"/>
        <end position="170"/>
    </location>
</feature>
<dbReference type="Pfam" id="PF22998">
    <property type="entry name" value="GNAT_LYC1-like"/>
    <property type="match status" value="1"/>
</dbReference>
<dbReference type="InterPro" id="IPR055100">
    <property type="entry name" value="GNAT_LYC1-like"/>
</dbReference>
<feature type="domain" description="LYC1 C-terminal" evidence="2">
    <location>
        <begin position="191"/>
        <end position="382"/>
    </location>
</feature>
<organism evidence="3 4">
    <name type="scientific">Cucurbitaria berberidis CBS 394.84</name>
    <dbReference type="NCBI Taxonomy" id="1168544"/>
    <lineage>
        <taxon>Eukaryota</taxon>
        <taxon>Fungi</taxon>
        <taxon>Dikarya</taxon>
        <taxon>Ascomycota</taxon>
        <taxon>Pezizomycotina</taxon>
        <taxon>Dothideomycetes</taxon>
        <taxon>Pleosporomycetidae</taxon>
        <taxon>Pleosporales</taxon>
        <taxon>Pleosporineae</taxon>
        <taxon>Cucurbitariaceae</taxon>
        <taxon>Cucurbitaria</taxon>
    </lineage>
</organism>
<accession>A0A9P4GV20</accession>
<dbReference type="SUPFAM" id="SSF55729">
    <property type="entry name" value="Acyl-CoA N-acyltransferases (Nat)"/>
    <property type="match status" value="1"/>
</dbReference>
<dbReference type="GO" id="GO:0016747">
    <property type="term" value="F:acyltransferase activity, transferring groups other than amino-acyl groups"/>
    <property type="evidence" value="ECO:0007669"/>
    <property type="project" value="InterPro"/>
</dbReference>
<evidence type="ECO:0000259" key="2">
    <source>
        <dbReference type="Pfam" id="PF22998"/>
    </source>
</evidence>
<keyword evidence="4" id="KW-1185">Reference proteome</keyword>
<dbReference type="EMBL" id="ML976614">
    <property type="protein sequence ID" value="KAF1851890.1"/>
    <property type="molecule type" value="Genomic_DNA"/>
</dbReference>
<protein>
    <recommendedName>
        <fullName evidence="5">N-acetyltransferase domain-containing protein</fullName>
    </recommendedName>
</protein>
<sequence>MAYRHIDLETISNDHVRDNSNSVLPTPVPTDVVFGEATPDQRLQCYKLAAAAFGSHLSEADFVDRETFLNDQPLTRNGGCRVWCLYRANAPSTVLSTCRTIRRAILLKDSHGIREEIGYCIVSVVTSTEHRGQGLASLLLHHVAQWLDGPGQAAVSMLYSNREEFYAKNGWVAMPAAEISITGKSSIQHNHDSRIESALEALGDGDITQLCARDVQSLRSHIETVAIAQGDILATILPTAELISLQHARADFVGLKLNGTTPQRKGVRYASKAWLYWHHDFRKQCLYIQRLRTYVKNKSIRIKIIVALFLQACQEAERWGLPRVVTWDLSSDVCEAAKLLGSGSNEGITTREARRKETMSLRWTGGVQLKSAAIAPNEAYAWN</sequence>
<gene>
    <name evidence="3" type="ORF">K460DRAFT_413384</name>
</gene>
<dbReference type="InterPro" id="IPR053013">
    <property type="entry name" value="LAT"/>
</dbReference>